<dbReference type="EMBL" id="WAEL01000009">
    <property type="protein sequence ID" value="NID12863.1"/>
    <property type="molecule type" value="Genomic_DNA"/>
</dbReference>
<reference evidence="4" key="1">
    <citation type="submission" date="2024-05" db="EMBL/GenBank/DDBJ databases">
        <authorList>
            <person name="Jung D.-H."/>
        </authorList>
    </citation>
    <scope>NUCLEOTIDE SEQUENCE</scope>
    <source>
        <strain evidence="4">JA-25</strain>
    </source>
</reference>
<dbReference type="PANTHER" id="PTHR47245:SF2">
    <property type="entry name" value="PEPTIDYL-PROLYL CIS-TRANS ISOMERASE HP_0175-RELATED"/>
    <property type="match status" value="1"/>
</dbReference>
<dbReference type="Proteomes" id="UP000606008">
    <property type="component" value="Unassembled WGS sequence"/>
</dbReference>
<evidence type="ECO:0000313" key="5">
    <source>
        <dbReference type="Proteomes" id="UP000606008"/>
    </source>
</evidence>
<evidence type="ECO:0000259" key="3">
    <source>
        <dbReference type="PROSITE" id="PS50198"/>
    </source>
</evidence>
<dbReference type="Gene3D" id="3.10.50.40">
    <property type="match status" value="1"/>
</dbReference>
<keyword evidence="5" id="KW-1185">Reference proteome</keyword>
<dbReference type="SUPFAM" id="SSF54534">
    <property type="entry name" value="FKBP-like"/>
    <property type="match status" value="1"/>
</dbReference>
<dbReference type="Pfam" id="PF00639">
    <property type="entry name" value="Rotamase"/>
    <property type="match status" value="1"/>
</dbReference>
<feature type="domain" description="PpiC" evidence="3">
    <location>
        <begin position="14"/>
        <end position="115"/>
    </location>
</feature>
<dbReference type="RefSeq" id="WP_166693564.1">
    <property type="nucleotide sequence ID" value="NZ_WAEL01000009.1"/>
</dbReference>
<proteinExistence type="predicted"/>
<evidence type="ECO:0000313" key="4">
    <source>
        <dbReference type="EMBL" id="NID12863.1"/>
    </source>
</evidence>
<dbReference type="PANTHER" id="PTHR47245">
    <property type="entry name" value="PEPTIDYLPROLYL ISOMERASE"/>
    <property type="match status" value="1"/>
</dbReference>
<keyword evidence="2" id="KW-0732">Signal</keyword>
<sequence length="131" mass="14638">MKYALLITCLLGLTAEASAQRQSRQTNNNLGYNDSTAKATIYALYDSLQQGKPFAALALKYSQDPGSYQVGGQLPPSTMEDYVDEYKEAVLRLVPGELSRPFKSTFGYHLVQLVSRKDNVFVSRHILLRTD</sequence>
<accession>A0ABX0QM31</accession>
<dbReference type="InterPro" id="IPR046357">
    <property type="entry name" value="PPIase_dom_sf"/>
</dbReference>
<keyword evidence="1" id="KW-0697">Rotamase</keyword>
<evidence type="ECO:0000256" key="1">
    <source>
        <dbReference type="PROSITE-ProRule" id="PRU00278"/>
    </source>
</evidence>
<gene>
    <name evidence="4" type="ORF">F7231_22015</name>
</gene>
<feature type="chain" id="PRO_5047307939" description="PpiC domain-containing protein" evidence="2">
    <location>
        <begin position="20"/>
        <end position="131"/>
    </location>
</feature>
<organism evidence="4 5">
    <name type="scientific">Fibrivirga algicola</name>
    <dbReference type="NCBI Taxonomy" id="2950420"/>
    <lineage>
        <taxon>Bacteria</taxon>
        <taxon>Pseudomonadati</taxon>
        <taxon>Bacteroidota</taxon>
        <taxon>Cytophagia</taxon>
        <taxon>Cytophagales</taxon>
        <taxon>Spirosomataceae</taxon>
        <taxon>Fibrivirga</taxon>
    </lineage>
</organism>
<comment type="caution">
    <text evidence="4">The sequence shown here is derived from an EMBL/GenBank/DDBJ whole genome shotgun (WGS) entry which is preliminary data.</text>
</comment>
<dbReference type="InterPro" id="IPR000297">
    <property type="entry name" value="PPIase_PpiC"/>
</dbReference>
<name>A0ABX0QM31_9BACT</name>
<protein>
    <recommendedName>
        <fullName evidence="3">PpiC domain-containing protein</fullName>
    </recommendedName>
</protein>
<keyword evidence="1" id="KW-0413">Isomerase</keyword>
<evidence type="ECO:0000256" key="2">
    <source>
        <dbReference type="SAM" id="SignalP"/>
    </source>
</evidence>
<dbReference type="PROSITE" id="PS50198">
    <property type="entry name" value="PPIC_PPIASE_2"/>
    <property type="match status" value="1"/>
</dbReference>
<dbReference type="InterPro" id="IPR050245">
    <property type="entry name" value="PrsA_foldase"/>
</dbReference>
<feature type="signal peptide" evidence="2">
    <location>
        <begin position="1"/>
        <end position="19"/>
    </location>
</feature>